<dbReference type="InterPro" id="IPR058781">
    <property type="entry name" value="HH_AprE-like"/>
</dbReference>
<feature type="transmembrane region" description="Helical" evidence="9">
    <location>
        <begin position="24"/>
        <end position="45"/>
    </location>
</feature>
<keyword evidence="5 9" id="KW-0997">Cell inner membrane</keyword>
<evidence type="ECO:0000256" key="7">
    <source>
        <dbReference type="ARBA" id="ARBA00022989"/>
    </source>
</evidence>
<dbReference type="Pfam" id="PF25994">
    <property type="entry name" value="HH_AprE"/>
    <property type="match status" value="1"/>
</dbReference>
<evidence type="ECO:0000259" key="10">
    <source>
        <dbReference type="Pfam" id="PF25994"/>
    </source>
</evidence>
<dbReference type="InterPro" id="IPR058982">
    <property type="entry name" value="Beta-barrel_AprE"/>
</dbReference>
<dbReference type="GO" id="GO:0015031">
    <property type="term" value="P:protein transport"/>
    <property type="evidence" value="ECO:0007669"/>
    <property type="project" value="InterPro"/>
</dbReference>
<dbReference type="Pfam" id="PF26002">
    <property type="entry name" value="Beta-barrel_AprE"/>
    <property type="match status" value="1"/>
</dbReference>
<dbReference type="Gene3D" id="2.40.50.100">
    <property type="match status" value="1"/>
</dbReference>
<evidence type="ECO:0000256" key="3">
    <source>
        <dbReference type="ARBA" id="ARBA00022448"/>
    </source>
</evidence>
<dbReference type="STRING" id="1077947.SAMN05216227_10549"/>
<protein>
    <recommendedName>
        <fullName evidence="9">Membrane fusion protein (MFP) family protein</fullName>
    </recommendedName>
</protein>
<comment type="subcellular location">
    <subcellularLocation>
        <location evidence="1 9">Cell inner membrane</location>
        <topology evidence="1 9">Single-pass membrane protein</topology>
    </subcellularLocation>
</comment>
<dbReference type="AlphaFoldDB" id="A0A1H8MEW3"/>
<name>A0A1H8MEW3_9RHOB</name>
<accession>A0A1H8MEW3</accession>
<evidence type="ECO:0000256" key="6">
    <source>
        <dbReference type="ARBA" id="ARBA00022692"/>
    </source>
</evidence>
<feature type="domain" description="AprE-like beta-barrel" evidence="11">
    <location>
        <begin position="332"/>
        <end position="423"/>
    </location>
</feature>
<feature type="domain" description="AprE-like long alpha-helical hairpin" evidence="10">
    <location>
        <begin position="101"/>
        <end position="289"/>
    </location>
</feature>
<dbReference type="OrthoDB" id="9810980at2"/>
<evidence type="ECO:0000256" key="8">
    <source>
        <dbReference type="ARBA" id="ARBA00023136"/>
    </source>
</evidence>
<sequence>MSNIVPYAPPAEWYAEVPRSVGRFVTFGLILMLVSFGGFGAWAFMAPLAAAVISQGSFVATGRNKIVQHLEGGIIKEILVNEGDYVEAGQPIMLLDETTALANERELFLRRVRLEAMETRILAEHDRADALQFPPELEILRADFEVASMLDAQEIIFNAATLQLRNDLNLLTQSIEALSVRAVGYEQLLKASRLQRAILQEEFDSKSTLLASGLIRKSELNVIRRAMADADGQTGRLIAEVDEITSVKKRYDGQIAQTISERQSKQLDELQAVQSELEGVREKARKAENVLKRSHVLAPVSGTMVRQYYHTAGGVVEAGKAIAEILPSGEPLIIEVQIPRTDIDVVRKGQAATVRLTALNQRTTPILQGVVFYVSADAIVDKSQEMPREIYVARVSVPPQELDRVRGFSPTPGMPVQIMIQTQSRTFAQYLMKPIYDSMIRAFREQ</sequence>
<dbReference type="GO" id="GO:0005886">
    <property type="term" value="C:plasma membrane"/>
    <property type="evidence" value="ECO:0007669"/>
    <property type="project" value="UniProtKB-SubCell"/>
</dbReference>
<dbReference type="Proteomes" id="UP000183002">
    <property type="component" value="Unassembled WGS sequence"/>
</dbReference>
<keyword evidence="7 9" id="KW-1133">Transmembrane helix</keyword>
<reference evidence="12 13" key="1">
    <citation type="submission" date="2016-10" db="EMBL/GenBank/DDBJ databases">
        <authorList>
            <person name="de Groot N.N."/>
        </authorList>
    </citation>
    <scope>NUCLEOTIDE SEQUENCE [LARGE SCALE GENOMIC DNA]</scope>
    <source>
        <strain evidence="12 13">CGMCC 1.10836</strain>
    </source>
</reference>
<dbReference type="Gene3D" id="2.40.30.170">
    <property type="match status" value="1"/>
</dbReference>
<dbReference type="PANTHER" id="PTHR30386">
    <property type="entry name" value="MEMBRANE FUSION SUBUNIT OF EMRAB-TOLC MULTIDRUG EFFLUX PUMP"/>
    <property type="match status" value="1"/>
</dbReference>
<evidence type="ECO:0000313" key="13">
    <source>
        <dbReference type="Proteomes" id="UP000183002"/>
    </source>
</evidence>
<dbReference type="PRINTS" id="PR01490">
    <property type="entry name" value="RTXTOXIND"/>
</dbReference>
<evidence type="ECO:0000259" key="11">
    <source>
        <dbReference type="Pfam" id="PF26002"/>
    </source>
</evidence>
<keyword evidence="13" id="KW-1185">Reference proteome</keyword>
<keyword evidence="8 9" id="KW-0472">Membrane</keyword>
<keyword evidence="6 9" id="KW-0812">Transmembrane</keyword>
<dbReference type="RefSeq" id="WP_050520680.1">
    <property type="nucleotide sequence ID" value="NZ_FOCO01000054.1"/>
</dbReference>
<keyword evidence="3 9" id="KW-0813">Transport</keyword>
<dbReference type="PANTHER" id="PTHR30386:SF17">
    <property type="entry name" value="ALKALINE PROTEASE SECRETION PROTEIN APRE"/>
    <property type="match status" value="1"/>
</dbReference>
<evidence type="ECO:0000256" key="9">
    <source>
        <dbReference type="RuleBase" id="RU365093"/>
    </source>
</evidence>
<gene>
    <name evidence="12" type="ORF">SAMN05216227_10549</name>
</gene>
<keyword evidence="4 9" id="KW-1003">Cell membrane</keyword>
<dbReference type="NCBIfam" id="TIGR01843">
    <property type="entry name" value="type_I_hlyD"/>
    <property type="match status" value="1"/>
</dbReference>
<dbReference type="EMBL" id="FOCO01000054">
    <property type="protein sequence ID" value="SEO15887.1"/>
    <property type="molecule type" value="Genomic_DNA"/>
</dbReference>
<dbReference type="InterPro" id="IPR050739">
    <property type="entry name" value="MFP"/>
</dbReference>
<evidence type="ECO:0000256" key="2">
    <source>
        <dbReference type="ARBA" id="ARBA00009477"/>
    </source>
</evidence>
<evidence type="ECO:0000256" key="5">
    <source>
        <dbReference type="ARBA" id="ARBA00022519"/>
    </source>
</evidence>
<evidence type="ECO:0000256" key="1">
    <source>
        <dbReference type="ARBA" id="ARBA00004377"/>
    </source>
</evidence>
<dbReference type="InterPro" id="IPR010129">
    <property type="entry name" value="T1SS_HlyD"/>
</dbReference>
<evidence type="ECO:0000256" key="4">
    <source>
        <dbReference type="ARBA" id="ARBA00022475"/>
    </source>
</evidence>
<evidence type="ECO:0000313" key="12">
    <source>
        <dbReference type="EMBL" id="SEO15887.1"/>
    </source>
</evidence>
<comment type="similarity">
    <text evidence="2 9">Belongs to the membrane fusion protein (MFP) (TC 8.A.1) family.</text>
</comment>
<organism evidence="12 13">
    <name type="scientific">Pseudorhodobacter antarcticus</name>
    <dbReference type="NCBI Taxonomy" id="1077947"/>
    <lineage>
        <taxon>Bacteria</taxon>
        <taxon>Pseudomonadati</taxon>
        <taxon>Pseudomonadota</taxon>
        <taxon>Alphaproteobacteria</taxon>
        <taxon>Rhodobacterales</taxon>
        <taxon>Paracoccaceae</taxon>
        <taxon>Pseudorhodobacter</taxon>
    </lineage>
</organism>
<proteinExistence type="inferred from homology"/>